<feature type="signal peptide" evidence="1">
    <location>
        <begin position="1"/>
        <end position="29"/>
    </location>
</feature>
<dbReference type="AlphaFoldDB" id="A0A438HL85"/>
<comment type="caution">
    <text evidence="2">The sequence shown here is derived from an EMBL/GenBank/DDBJ whole genome shotgun (WGS) entry which is preliminary data.</text>
</comment>
<organism evidence="2 3">
    <name type="scientific">Vitis vinifera</name>
    <name type="common">Grape</name>
    <dbReference type="NCBI Taxonomy" id="29760"/>
    <lineage>
        <taxon>Eukaryota</taxon>
        <taxon>Viridiplantae</taxon>
        <taxon>Streptophyta</taxon>
        <taxon>Embryophyta</taxon>
        <taxon>Tracheophyta</taxon>
        <taxon>Spermatophyta</taxon>
        <taxon>Magnoliopsida</taxon>
        <taxon>eudicotyledons</taxon>
        <taxon>Gunneridae</taxon>
        <taxon>Pentapetalae</taxon>
        <taxon>rosids</taxon>
        <taxon>Vitales</taxon>
        <taxon>Vitaceae</taxon>
        <taxon>Viteae</taxon>
        <taxon>Vitis</taxon>
    </lineage>
</organism>
<sequence>MGSRGLFRPFNRLILNRFLRSLLLSACSPYPSGICSVLTYLYLSSSRHAVNLKAPTCSIRVQKIPVKNLQFPSPVEATKLNNLEHGVPDDGGGKGDKALSGIQVPRQKYIPISKSDLLDAIVLKFDSQQDVDHFLLLSSNPSALGNRNHRGKKISSREVEEILFSLFVF</sequence>
<protein>
    <submittedName>
        <fullName evidence="2">Uncharacterized protein</fullName>
    </submittedName>
</protein>
<evidence type="ECO:0000313" key="2">
    <source>
        <dbReference type="EMBL" id="RVW85169.1"/>
    </source>
</evidence>
<evidence type="ECO:0000256" key="1">
    <source>
        <dbReference type="SAM" id="SignalP"/>
    </source>
</evidence>
<gene>
    <name evidence="2" type="ORF">CK203_032906</name>
</gene>
<dbReference type="Proteomes" id="UP000288805">
    <property type="component" value="Unassembled WGS sequence"/>
</dbReference>
<keyword evidence="1" id="KW-0732">Signal</keyword>
<proteinExistence type="predicted"/>
<accession>A0A438HL85</accession>
<feature type="chain" id="PRO_5018970118" evidence="1">
    <location>
        <begin position="30"/>
        <end position="169"/>
    </location>
</feature>
<dbReference type="EMBL" id="QGNW01000207">
    <property type="protein sequence ID" value="RVW85169.1"/>
    <property type="molecule type" value="Genomic_DNA"/>
</dbReference>
<name>A0A438HL85_VITVI</name>
<reference evidence="2 3" key="1">
    <citation type="journal article" date="2018" name="PLoS Genet.">
        <title>Population sequencing reveals clonal diversity and ancestral inbreeding in the grapevine cultivar Chardonnay.</title>
        <authorList>
            <person name="Roach M.J."/>
            <person name="Johnson D.L."/>
            <person name="Bohlmann J."/>
            <person name="van Vuuren H.J."/>
            <person name="Jones S.J."/>
            <person name="Pretorius I.S."/>
            <person name="Schmidt S.A."/>
            <person name="Borneman A.R."/>
        </authorList>
    </citation>
    <scope>NUCLEOTIDE SEQUENCE [LARGE SCALE GENOMIC DNA]</scope>
    <source>
        <strain evidence="3">cv. Chardonnay</strain>
        <tissue evidence="2">Leaf</tissue>
    </source>
</reference>
<evidence type="ECO:0000313" key="3">
    <source>
        <dbReference type="Proteomes" id="UP000288805"/>
    </source>
</evidence>